<evidence type="ECO:0000313" key="3">
    <source>
        <dbReference type="Proteomes" id="UP000295361"/>
    </source>
</evidence>
<dbReference type="FunCoup" id="A0A4R6QEJ2">
    <property type="interactions" value="122"/>
</dbReference>
<dbReference type="InterPro" id="IPR050789">
    <property type="entry name" value="Diverse_Enzym_Activities"/>
</dbReference>
<evidence type="ECO:0000259" key="1">
    <source>
        <dbReference type="Pfam" id="PF00144"/>
    </source>
</evidence>
<dbReference type="SUPFAM" id="SSF56601">
    <property type="entry name" value="beta-lactamase/transpeptidase-like"/>
    <property type="match status" value="1"/>
</dbReference>
<dbReference type="InterPro" id="IPR001466">
    <property type="entry name" value="Beta-lactam-related"/>
</dbReference>
<evidence type="ECO:0000313" key="2">
    <source>
        <dbReference type="EMBL" id="TDP61304.1"/>
    </source>
</evidence>
<comment type="caution">
    <text evidence="2">The sequence shown here is derived from an EMBL/GenBank/DDBJ whole genome shotgun (WGS) entry which is preliminary data.</text>
</comment>
<dbReference type="Pfam" id="PF00144">
    <property type="entry name" value="Beta-lactamase"/>
    <property type="match status" value="1"/>
</dbReference>
<keyword evidence="3" id="KW-1185">Reference proteome</keyword>
<dbReference type="PANTHER" id="PTHR43283:SF3">
    <property type="entry name" value="BETA-LACTAMASE FAMILY PROTEIN (AFU_ORTHOLOGUE AFUA_5G07500)"/>
    <property type="match status" value="1"/>
</dbReference>
<protein>
    <submittedName>
        <fullName evidence="2">CubicO group peptidase (Beta-lactamase class C family)</fullName>
    </submittedName>
</protein>
<dbReference type="Proteomes" id="UP000295361">
    <property type="component" value="Unassembled WGS sequence"/>
</dbReference>
<dbReference type="PANTHER" id="PTHR43283">
    <property type="entry name" value="BETA-LACTAMASE-RELATED"/>
    <property type="match status" value="1"/>
</dbReference>
<dbReference type="InParanoid" id="A0A4R6QEJ2"/>
<feature type="domain" description="Beta-lactamase-related" evidence="1">
    <location>
        <begin position="2"/>
        <end position="348"/>
    </location>
</feature>
<dbReference type="EMBL" id="SNXS01000014">
    <property type="protein sequence ID" value="TDP61304.1"/>
    <property type="molecule type" value="Genomic_DNA"/>
</dbReference>
<reference evidence="2 3" key="1">
    <citation type="submission" date="2019-03" db="EMBL/GenBank/DDBJ databases">
        <title>Genomic Encyclopedia of Type Strains, Phase IV (KMG-IV): sequencing the most valuable type-strain genomes for metagenomic binning, comparative biology and taxonomic classification.</title>
        <authorList>
            <person name="Goeker M."/>
        </authorList>
    </citation>
    <scope>NUCLEOTIDE SEQUENCE [LARGE SCALE GENOMIC DNA]</scope>
    <source>
        <strain evidence="2 3">DSM 16998</strain>
    </source>
</reference>
<gene>
    <name evidence="2" type="ORF">DES47_11476</name>
</gene>
<dbReference type="InterPro" id="IPR012338">
    <property type="entry name" value="Beta-lactam/transpept-like"/>
</dbReference>
<name>A0A4R6QEJ2_9BURK</name>
<sequence>MQLDSLFRIYSMTKPLTSMLVMMLAEEGRLSIDDPVARYLPEFSKTAVHNGSTTFPPETVPPQRPVTVRDLLRHTAGLTYVSALPDPVSRMYVQRGIDHGAGNKIVPTDGSPAIESLADLTQRIAAIPMLAQPGMRYSYGNATDVLGRVVEVVTGKSLRDAMAERLLKPLAMRDTSFQPAPEQLNRLTAAYMAPAKAPQGPGIFSRVDMQTVAASTFNLVDDPANSVFAARRVADFGGAGLVSTAADYQRFLLLMLQRGEVDGVRIVRRDTVAAMTHNQLDALALRDTNLERSGMGFGLGFATFQSPERSPAALPLDGYFWAGAASTYFWVDPGRGITGVLMTQVLGGDVRPYFVELLDTLYKHQP</sequence>
<dbReference type="AlphaFoldDB" id="A0A4R6QEJ2"/>
<accession>A0A4R6QEJ2</accession>
<proteinExistence type="predicted"/>
<organism evidence="2 3">
    <name type="scientific">Roseateles toxinivorans</name>
    <dbReference type="NCBI Taxonomy" id="270368"/>
    <lineage>
        <taxon>Bacteria</taxon>
        <taxon>Pseudomonadati</taxon>
        <taxon>Pseudomonadota</taxon>
        <taxon>Betaproteobacteria</taxon>
        <taxon>Burkholderiales</taxon>
        <taxon>Sphaerotilaceae</taxon>
        <taxon>Roseateles</taxon>
    </lineage>
</organism>
<dbReference type="Gene3D" id="3.40.710.10">
    <property type="entry name" value="DD-peptidase/beta-lactamase superfamily"/>
    <property type="match status" value="1"/>
</dbReference>